<dbReference type="NCBIfam" id="TIGR00543">
    <property type="entry name" value="isochor_syn"/>
    <property type="match status" value="1"/>
</dbReference>
<evidence type="ECO:0000256" key="2">
    <source>
        <dbReference type="ARBA" id="ARBA00005297"/>
    </source>
</evidence>
<dbReference type="Pfam" id="PF00425">
    <property type="entry name" value="Chorismate_bind"/>
    <property type="match status" value="1"/>
</dbReference>
<sequence length="447" mass="48673">MSALWSTDAQALDTALAHLHAELDRVANAPSPAALVRLEVSFCVTHLPAWLNAQTLLPRLYWRSREAGSIAYAAVGAAHEVASLDELRAALAQSGSTASDYFGGIAFDAAGTAWPGFGACRFVLPRVVVAVSADKTTLALNLRFDGTPHALEIARARDTLAQLVAARPLPHWTPTAFERFDTPDRATWCRWVEEATAPNALAQLPKVVLSRQTRLACIAPPSPWALLARWQARAPHCFHLGAQFTHEDTLIACSPERLYRREQRSLTSEALAGTWPRWVRGHERRNTQALLDDAKNDGENRWVQADITKRLSPLTTQLDVAPAEVVTLPSLYHLRRRVNATLTTAIDDAALLETLPPTPAVGGVPRDRALAFIRTHESHARGWYSGAFGRISRDTSELAVTLRSALVNTKGICLHAGAGIVAGSRPEAEWAELDHKIADVMALLGIA</sequence>
<dbReference type="SUPFAM" id="SSF56322">
    <property type="entry name" value="ADC synthase"/>
    <property type="match status" value="1"/>
</dbReference>
<comment type="catalytic activity">
    <reaction evidence="1">
        <text>chorismate = isochorismate</text>
        <dbReference type="Rhea" id="RHEA:18985"/>
        <dbReference type="ChEBI" id="CHEBI:29748"/>
        <dbReference type="ChEBI" id="CHEBI:29780"/>
        <dbReference type="EC" id="5.4.4.2"/>
    </reaction>
</comment>
<accession>A0ABT2EHP4</accession>
<dbReference type="Proteomes" id="UP001165542">
    <property type="component" value="Unassembled WGS sequence"/>
</dbReference>
<evidence type="ECO:0000313" key="7">
    <source>
        <dbReference type="EMBL" id="MCS2610989.1"/>
    </source>
</evidence>
<dbReference type="InterPro" id="IPR015890">
    <property type="entry name" value="Chorismate_C"/>
</dbReference>
<dbReference type="GO" id="GO:0008909">
    <property type="term" value="F:isochorismate synthase activity"/>
    <property type="evidence" value="ECO:0007669"/>
    <property type="project" value="UniProtKB-EC"/>
</dbReference>
<comment type="similarity">
    <text evidence="2">Belongs to the isochorismate synthase family.</text>
</comment>
<evidence type="ECO:0000259" key="6">
    <source>
        <dbReference type="Pfam" id="PF00425"/>
    </source>
</evidence>
<evidence type="ECO:0000256" key="5">
    <source>
        <dbReference type="ARBA" id="ARBA00041564"/>
    </source>
</evidence>
<reference evidence="7" key="1">
    <citation type="submission" date="2021-11" db="EMBL/GenBank/DDBJ databases">
        <title>Halomonas sp., isolated from a coastal aquaculture zone in Dongshan Bay.</title>
        <authorList>
            <person name="Lin W."/>
        </authorList>
    </citation>
    <scope>NUCLEOTIDE SEQUENCE</scope>
    <source>
        <strain evidence="7">Yzlin-01</strain>
    </source>
</reference>
<dbReference type="RefSeq" id="WP_259037482.1">
    <property type="nucleotide sequence ID" value="NZ_JAJISC010000009.1"/>
</dbReference>
<feature type="domain" description="Chorismate-utilising enzyme C-terminal" evidence="6">
    <location>
        <begin position="185"/>
        <end position="436"/>
    </location>
</feature>
<keyword evidence="4 7" id="KW-0413">Isomerase</keyword>
<evidence type="ECO:0000256" key="3">
    <source>
        <dbReference type="ARBA" id="ARBA00012824"/>
    </source>
</evidence>
<name>A0ABT2EHP4_9GAMM</name>
<keyword evidence="8" id="KW-1185">Reference proteome</keyword>
<dbReference type="Gene3D" id="3.60.120.10">
    <property type="entry name" value="Anthranilate synthase"/>
    <property type="match status" value="1"/>
</dbReference>
<comment type="caution">
    <text evidence="7">The sequence shown here is derived from an EMBL/GenBank/DDBJ whole genome shotgun (WGS) entry which is preliminary data.</text>
</comment>
<organism evidence="7 8">
    <name type="scientific">Halomonas dongshanensis</name>
    <dbReference type="NCBI Taxonomy" id="2890835"/>
    <lineage>
        <taxon>Bacteria</taxon>
        <taxon>Pseudomonadati</taxon>
        <taxon>Pseudomonadota</taxon>
        <taxon>Gammaproteobacteria</taxon>
        <taxon>Oceanospirillales</taxon>
        <taxon>Halomonadaceae</taxon>
        <taxon>Halomonas</taxon>
    </lineage>
</organism>
<proteinExistence type="inferred from homology"/>
<gene>
    <name evidence="7" type="ORF">LLY24_16860</name>
</gene>
<dbReference type="PANTHER" id="PTHR42839">
    <property type="entry name" value="ISOCHORISMATE SYNTHASE ENTC"/>
    <property type="match status" value="1"/>
</dbReference>
<evidence type="ECO:0000256" key="4">
    <source>
        <dbReference type="ARBA" id="ARBA00023235"/>
    </source>
</evidence>
<protein>
    <recommendedName>
        <fullName evidence="3">isochorismate synthase</fullName>
        <ecNumber evidence="3">5.4.4.2</ecNumber>
    </recommendedName>
    <alternativeName>
        <fullName evidence="5">Isochorismate mutase</fullName>
    </alternativeName>
</protein>
<dbReference type="InterPro" id="IPR005801">
    <property type="entry name" value="ADC_synthase"/>
</dbReference>
<dbReference type="EMBL" id="JAJISC010000009">
    <property type="protein sequence ID" value="MCS2610989.1"/>
    <property type="molecule type" value="Genomic_DNA"/>
</dbReference>
<dbReference type="InterPro" id="IPR004561">
    <property type="entry name" value="IsoChor_synthase"/>
</dbReference>
<dbReference type="PANTHER" id="PTHR42839:SF2">
    <property type="entry name" value="ISOCHORISMATE SYNTHASE ENTC"/>
    <property type="match status" value="1"/>
</dbReference>
<evidence type="ECO:0000313" key="8">
    <source>
        <dbReference type="Proteomes" id="UP001165542"/>
    </source>
</evidence>
<dbReference type="EC" id="5.4.4.2" evidence="3"/>
<evidence type="ECO:0000256" key="1">
    <source>
        <dbReference type="ARBA" id="ARBA00000799"/>
    </source>
</evidence>